<name>A0A7U2I8X0_PHANO</name>
<dbReference type="RefSeq" id="XP_001801513.1">
    <property type="nucleotide sequence ID" value="XM_001801461.1"/>
</dbReference>
<evidence type="ECO:0000313" key="2">
    <source>
        <dbReference type="Proteomes" id="UP000663193"/>
    </source>
</evidence>
<reference evidence="2" key="1">
    <citation type="journal article" date="2021" name="BMC Genomics">
        <title>Chromosome-level genome assembly and manually-curated proteome of model necrotroph Parastagonospora nodorum Sn15 reveals a genome-wide trove of candidate effector homologs, and redundancy of virulence-related functions within an accessory chromosome.</title>
        <authorList>
            <person name="Bertazzoni S."/>
            <person name="Jones D.A.B."/>
            <person name="Phan H.T."/>
            <person name="Tan K.-C."/>
            <person name="Hane J.K."/>
        </authorList>
    </citation>
    <scope>NUCLEOTIDE SEQUENCE [LARGE SCALE GENOMIC DNA]</scope>
    <source>
        <strain evidence="2">SN15 / ATCC MYA-4574 / FGSC 10173)</strain>
    </source>
</reference>
<gene>
    <name evidence="1" type="ORF">JI435_112700</name>
</gene>
<protein>
    <submittedName>
        <fullName evidence="1">Uncharacterized protein</fullName>
    </submittedName>
</protein>
<dbReference type="KEGG" id="pno:SNOG_11270"/>
<keyword evidence="2" id="KW-1185">Reference proteome</keyword>
<proteinExistence type="predicted"/>
<sequence length="88" mass="9624">MEVYDATAASRYDVTDVVLREEVPPLNMAGEPTYLDELERAILTTYWLLGFDGVKGDMTRSGKVECSLDCGMFDDGCDDGDGDGDAKM</sequence>
<organism evidence="1 2">
    <name type="scientific">Phaeosphaeria nodorum (strain SN15 / ATCC MYA-4574 / FGSC 10173)</name>
    <name type="common">Glume blotch fungus</name>
    <name type="synonym">Parastagonospora nodorum</name>
    <dbReference type="NCBI Taxonomy" id="321614"/>
    <lineage>
        <taxon>Eukaryota</taxon>
        <taxon>Fungi</taxon>
        <taxon>Dikarya</taxon>
        <taxon>Ascomycota</taxon>
        <taxon>Pezizomycotina</taxon>
        <taxon>Dothideomycetes</taxon>
        <taxon>Pleosporomycetidae</taxon>
        <taxon>Pleosporales</taxon>
        <taxon>Pleosporineae</taxon>
        <taxon>Phaeosphaeriaceae</taxon>
        <taxon>Parastagonospora</taxon>
    </lineage>
</organism>
<dbReference type="EMBL" id="CP069040">
    <property type="protein sequence ID" value="QRD05378.1"/>
    <property type="molecule type" value="Genomic_DNA"/>
</dbReference>
<dbReference type="Proteomes" id="UP000663193">
    <property type="component" value="Chromosome 18"/>
</dbReference>
<accession>A0A7U2I8X0</accession>
<evidence type="ECO:0000313" key="1">
    <source>
        <dbReference type="EMBL" id="QRD05378.1"/>
    </source>
</evidence>
<dbReference type="AlphaFoldDB" id="A0A7U2I8X0"/>
<dbReference type="VEuPathDB" id="FungiDB:JI435_112700"/>